<keyword evidence="4" id="KW-0597">Phosphoprotein</keyword>
<reference evidence="6 7" key="1">
    <citation type="journal article" date="2023" name="Limnol Oceanogr Lett">
        <title>Environmental adaptations by the intertidal Antarctic cyanobacterium Halotia branconii CENA392 as revealed using long-read genome sequencing.</title>
        <authorList>
            <person name="Dextro R.B."/>
            <person name="Delbaje E."/>
            <person name="Freitas P.N.N."/>
            <person name="Geraldes V."/>
            <person name="Pinto E."/>
            <person name="Long P.F."/>
            <person name="Fiore M.F."/>
        </authorList>
    </citation>
    <scope>NUCLEOTIDE SEQUENCE [LARGE SCALE GENOMIC DNA]</scope>
    <source>
        <strain evidence="6 7">CENA392</strain>
    </source>
</reference>
<dbReference type="GO" id="GO:0031177">
    <property type="term" value="F:phosphopantetheine binding"/>
    <property type="evidence" value="ECO:0007669"/>
    <property type="project" value="InterPro"/>
</dbReference>
<feature type="domain" description="Carrier" evidence="5">
    <location>
        <begin position="979"/>
        <end position="1054"/>
    </location>
</feature>
<dbReference type="Pfam" id="PF00501">
    <property type="entry name" value="AMP-binding"/>
    <property type="match status" value="1"/>
</dbReference>
<dbReference type="InterPro" id="IPR023213">
    <property type="entry name" value="CAT-like_dom_sf"/>
</dbReference>
<dbReference type="InterPro" id="IPR020806">
    <property type="entry name" value="PKS_PP-bd"/>
</dbReference>
<dbReference type="InterPro" id="IPR045851">
    <property type="entry name" value="AMP-bd_C_sf"/>
</dbReference>
<protein>
    <submittedName>
        <fullName evidence="6">Amino acid adenylation domain-containing protein</fullName>
    </submittedName>
</protein>
<dbReference type="InterPro" id="IPR036736">
    <property type="entry name" value="ACP-like_sf"/>
</dbReference>
<dbReference type="Pfam" id="PF00550">
    <property type="entry name" value="PP-binding"/>
    <property type="match status" value="1"/>
</dbReference>
<dbReference type="FunFam" id="3.30.559.10:FF:000012">
    <property type="entry name" value="Non-ribosomal peptide synthetase"/>
    <property type="match status" value="1"/>
</dbReference>
<dbReference type="PROSITE" id="PS50075">
    <property type="entry name" value="CARRIER"/>
    <property type="match status" value="1"/>
</dbReference>
<dbReference type="FunFam" id="3.30.300.30:FF:000010">
    <property type="entry name" value="Enterobactin synthetase component F"/>
    <property type="match status" value="1"/>
</dbReference>
<dbReference type="Pfam" id="PF13193">
    <property type="entry name" value="AMP-binding_C"/>
    <property type="match status" value="1"/>
</dbReference>
<dbReference type="InterPro" id="IPR010071">
    <property type="entry name" value="AA_adenyl_dom"/>
</dbReference>
<dbReference type="Gene3D" id="3.40.50.980">
    <property type="match status" value="2"/>
</dbReference>
<dbReference type="PROSITE" id="PS00455">
    <property type="entry name" value="AMP_BINDING"/>
    <property type="match status" value="1"/>
</dbReference>
<comment type="cofactor">
    <cofactor evidence="1">
        <name>pantetheine 4'-phosphate</name>
        <dbReference type="ChEBI" id="CHEBI:47942"/>
    </cofactor>
</comment>
<name>A0AAJ6NQZ8_9CYAN</name>
<dbReference type="GO" id="GO:0044550">
    <property type="term" value="P:secondary metabolite biosynthetic process"/>
    <property type="evidence" value="ECO:0007669"/>
    <property type="project" value="UniProtKB-ARBA"/>
</dbReference>
<gene>
    <name evidence="6" type="ORF">QI031_25755</name>
</gene>
<dbReference type="CDD" id="cd19543">
    <property type="entry name" value="DCL_NRPS"/>
    <property type="match status" value="1"/>
</dbReference>
<dbReference type="GO" id="GO:0043041">
    <property type="term" value="P:amino acid activation for nonribosomal peptide biosynthetic process"/>
    <property type="evidence" value="ECO:0007669"/>
    <property type="project" value="TreeGrafter"/>
</dbReference>
<dbReference type="CDD" id="cd17651">
    <property type="entry name" value="A_NRPS_VisG_like"/>
    <property type="match status" value="1"/>
</dbReference>
<dbReference type="FunFam" id="1.10.1200.10:FF:000005">
    <property type="entry name" value="Nonribosomal peptide synthetase 1"/>
    <property type="match status" value="1"/>
</dbReference>
<dbReference type="FunFam" id="3.40.50.12780:FF:000012">
    <property type="entry name" value="Non-ribosomal peptide synthetase"/>
    <property type="match status" value="1"/>
</dbReference>
<sequence>MKYLSDIKKLQLIKNKNIESIYPLSHLQQGMLFHTLREPESGVYFEQFCLTLAGNLDINLLQEACTRVVKRHPVLRTLVIWEKQEKPLQVVCKQVDLPWQICDWRSLSATTQKEHLEAFLQADRVEDFILDKAPLMRFTLIQVADDTYEFIWSFHHLLIDGWSLSIICKEFFAFYHALIKGEYLYLNTSRPYRNYINWLQQQDLKAAKTFWQQQLEDLTSPTRLLINRGESQSKTYCEHQCCLSATITAALQSQAQQYHLTVSTFIQAAWAILLSRYTDESEIVFGATVSGRPPTLLGVESMVGLFINTLPVRLKVPTATPLWQWLRELQTQQIERSQYSWFPLVDIQANSEIPPELPLFESIVVFENYPQFPSISNLDTSIQITKRRVIEQTNYPLTVIAVPGQELSLRILDDGSRFDEETITRMMGHLVTLLEGMVANIEQTVPEISMLTAAEQQQILVWNDTQTDYPQKCIAQLFAEQVERTPDAVAVSFQSQQLTYRELNCQANQLAHYLQNLGVKPEVRVGICVERSLSMVVGILAILKAGGAYVPLDPRSPQERLSYILSDSQASVLLTNSSISLSQPSLTVICLDKLEIFCHNSQENPLSEVTPDNLAYVMYTSGSTGKPKGVAMSQRSLANLLHWQIQESAVICAKTLQFASISFDVSFQEIFSTLCSGGTLRLITAEIQKDGFALLQLIAQEKIERLFLPFVALQQLAYAASVSQIYPASLRQIIAAGEQLQITPDLVKFFEQLPSCRLQNQYGPTETHVVTSFTLQDSVSNWAQLPPIGRAIANTQIYILDRHLQPLPIGIPGELYIGGVAIARSYINSPKLTAEKFIEKDGKRLYKTGDRARYLSDGNIEFLGRIDNQVKVRSFRIELGEIETVLAAHPQVKEAVVIAREDKPGNKRLVAYIVPKHQHLDTSELLCYLKEKLPEYMLPSAFVKLLDALPLTPNGKIERRALPAPASRKTRNVSLDLIPPRTATQQVLVGIWCDVLELQQVGIHDNFFALGGHSLFAMQVIARLRETFKVELPISCLFDYPTIVELEQQISKYLQNKLEVLTPSLKPLPQKTKELPISLTQLEFWILTQLNPGIPVYNIPLAYRLTGLLNVTALTQSFVEIVRRHEALRTTFAVADKQVIQKITQQPVLPFSVVDLRKLAKSKTERKALAQKFVNEEKNQPFNLEKEPLFRIKLLRLSDAEHLLIVTIHHLVFDGWSVGVFLQELTKLYAAFSHGQPSPLADLPIQYADFAHWQQQWVARPAFKSELDYWKQQLSNSKLILQLPTNHPRLPVRTFAGASQTFIIPKSLTTALKNLSQQHNVTLFVTLLTAFKIVLFSYTKQTDIIVGTPFANRQQLETKELIGCLINTLPIRTYLGGNPSLSELLQQVRGCFLAASDRQQMPFVKLLEALQPKRKPNHSLLYQVMFNFLPPADLKLTNLTVHPWEIATNTAEFDWDIYLQQTTLGNIEGKWCYKIDLFDANTISRAVTQFLMLLELIITNPECHLSELSLLFYKHNSQYHAI</sequence>
<dbReference type="PANTHER" id="PTHR45527:SF1">
    <property type="entry name" value="FATTY ACID SYNTHASE"/>
    <property type="match status" value="1"/>
</dbReference>
<evidence type="ECO:0000256" key="1">
    <source>
        <dbReference type="ARBA" id="ARBA00001957"/>
    </source>
</evidence>
<dbReference type="InterPro" id="IPR001242">
    <property type="entry name" value="Condensation_dom"/>
</dbReference>
<dbReference type="SUPFAM" id="SSF56801">
    <property type="entry name" value="Acetyl-CoA synthetase-like"/>
    <property type="match status" value="1"/>
</dbReference>
<dbReference type="Gene3D" id="3.30.559.30">
    <property type="entry name" value="Nonribosomal peptide synthetase, condensation domain"/>
    <property type="match status" value="2"/>
</dbReference>
<dbReference type="EMBL" id="CP124543">
    <property type="protein sequence ID" value="WGV25123.1"/>
    <property type="molecule type" value="Genomic_DNA"/>
</dbReference>
<evidence type="ECO:0000256" key="3">
    <source>
        <dbReference type="ARBA" id="ARBA00022450"/>
    </source>
</evidence>
<dbReference type="CDD" id="cd19531">
    <property type="entry name" value="LCL_NRPS-like"/>
    <property type="match status" value="1"/>
</dbReference>
<dbReference type="FunFam" id="3.40.50.980:FF:000001">
    <property type="entry name" value="Non-ribosomal peptide synthetase"/>
    <property type="match status" value="1"/>
</dbReference>
<evidence type="ECO:0000313" key="7">
    <source>
        <dbReference type="Proteomes" id="UP001223520"/>
    </source>
</evidence>
<evidence type="ECO:0000256" key="2">
    <source>
        <dbReference type="ARBA" id="ARBA00006432"/>
    </source>
</evidence>
<dbReference type="InterPro" id="IPR009081">
    <property type="entry name" value="PP-bd_ACP"/>
</dbReference>
<dbReference type="InterPro" id="IPR000873">
    <property type="entry name" value="AMP-dep_synth/lig_dom"/>
</dbReference>
<evidence type="ECO:0000256" key="4">
    <source>
        <dbReference type="ARBA" id="ARBA00022553"/>
    </source>
</evidence>
<dbReference type="KEGG" id="hbq:QI031_25755"/>
<organism evidence="6 7">
    <name type="scientific">Halotia branconii CENA392</name>
    <dbReference type="NCBI Taxonomy" id="1539056"/>
    <lineage>
        <taxon>Bacteria</taxon>
        <taxon>Bacillati</taxon>
        <taxon>Cyanobacteriota</taxon>
        <taxon>Cyanophyceae</taxon>
        <taxon>Nostocales</taxon>
        <taxon>Nodulariaceae</taxon>
        <taxon>Halotia</taxon>
    </lineage>
</organism>
<dbReference type="SMART" id="SM00823">
    <property type="entry name" value="PKS_PP"/>
    <property type="match status" value="1"/>
</dbReference>
<dbReference type="Gene3D" id="1.10.1200.10">
    <property type="entry name" value="ACP-like"/>
    <property type="match status" value="1"/>
</dbReference>
<dbReference type="SUPFAM" id="SSF52777">
    <property type="entry name" value="CoA-dependent acyltransferases"/>
    <property type="match status" value="4"/>
</dbReference>
<dbReference type="Gene3D" id="2.30.38.10">
    <property type="entry name" value="Luciferase, Domain 3"/>
    <property type="match status" value="1"/>
</dbReference>
<dbReference type="NCBIfam" id="TIGR01733">
    <property type="entry name" value="AA-adenyl-dom"/>
    <property type="match status" value="1"/>
</dbReference>
<dbReference type="InterPro" id="IPR020845">
    <property type="entry name" value="AMP-binding_CS"/>
</dbReference>
<dbReference type="SUPFAM" id="SSF47336">
    <property type="entry name" value="ACP-like"/>
    <property type="match status" value="1"/>
</dbReference>
<dbReference type="Gene3D" id="3.30.559.10">
    <property type="entry name" value="Chloramphenicol acetyltransferase-like domain"/>
    <property type="match status" value="2"/>
</dbReference>
<dbReference type="RefSeq" id="WP_281482427.1">
    <property type="nucleotide sequence ID" value="NZ_CP124543.1"/>
</dbReference>
<evidence type="ECO:0000313" key="6">
    <source>
        <dbReference type="EMBL" id="WGV25123.1"/>
    </source>
</evidence>
<dbReference type="Proteomes" id="UP001223520">
    <property type="component" value="Chromosome"/>
</dbReference>
<dbReference type="GO" id="GO:0008610">
    <property type="term" value="P:lipid biosynthetic process"/>
    <property type="evidence" value="ECO:0007669"/>
    <property type="project" value="UniProtKB-ARBA"/>
</dbReference>
<proteinExistence type="inferred from homology"/>
<accession>A0AAJ6NQZ8</accession>
<dbReference type="GO" id="GO:0003824">
    <property type="term" value="F:catalytic activity"/>
    <property type="evidence" value="ECO:0007669"/>
    <property type="project" value="InterPro"/>
</dbReference>
<comment type="similarity">
    <text evidence="2">Belongs to the ATP-dependent AMP-binding enzyme family.</text>
</comment>
<dbReference type="GO" id="GO:0005829">
    <property type="term" value="C:cytosol"/>
    <property type="evidence" value="ECO:0007669"/>
    <property type="project" value="TreeGrafter"/>
</dbReference>
<keyword evidence="3" id="KW-0596">Phosphopantetheine</keyword>
<evidence type="ECO:0000259" key="5">
    <source>
        <dbReference type="PROSITE" id="PS50075"/>
    </source>
</evidence>
<dbReference type="Gene3D" id="3.30.300.30">
    <property type="match status" value="1"/>
</dbReference>
<keyword evidence="7" id="KW-1185">Reference proteome</keyword>
<dbReference type="InterPro" id="IPR025110">
    <property type="entry name" value="AMP-bd_C"/>
</dbReference>
<dbReference type="PANTHER" id="PTHR45527">
    <property type="entry name" value="NONRIBOSOMAL PEPTIDE SYNTHETASE"/>
    <property type="match status" value="1"/>
</dbReference>
<dbReference type="Pfam" id="PF00668">
    <property type="entry name" value="Condensation"/>
    <property type="match status" value="2"/>
</dbReference>